<gene>
    <name evidence="2" type="ORF">AJE_15149</name>
</gene>
<sequence>MLIAIQSVLCAGSGDNQQEDSEMAIDTTGVKLQDRPVAQIREEVIDQLIMNYSHGVISEQAFERRLDIATNSDDHLLLAEQVADLTLLPDAKYRAMWAQNFNSPGRHNQAHQQSAPTDCDRLVSVLSSDERSGPWRVPQHLTIINALSSVELDFSEAQFDHTQLTIKVQNWLGSVTIKVPEHVAVISDVNNIASSSSNNVSSGGPGQAKTHFIRVEGVSVLGSVSISVKRTLQERFTEFANSIRSALGLTKS</sequence>
<dbReference type="Pfam" id="PF09922">
    <property type="entry name" value="LiaF-like_C"/>
    <property type="match status" value="1"/>
</dbReference>
<dbReference type="EMBL" id="AHTH01000049">
    <property type="protein sequence ID" value="EHR39661.1"/>
    <property type="molecule type" value="Genomic_DNA"/>
</dbReference>
<keyword evidence="3" id="KW-1185">Reference proteome</keyword>
<name>H3ZI19_9ALTE</name>
<dbReference type="Proteomes" id="UP000012046">
    <property type="component" value="Unassembled WGS sequence"/>
</dbReference>
<dbReference type="AlphaFoldDB" id="H3ZI19"/>
<dbReference type="PANTHER" id="PTHR40763:SF5">
    <property type="entry name" value="MEMBRANE PROTEIN"/>
    <property type="match status" value="1"/>
</dbReference>
<feature type="domain" description="Cell wall-active antibiotics response LiaF-like C-terminal" evidence="1">
    <location>
        <begin position="133"/>
        <end position="195"/>
    </location>
</feature>
<accession>H3ZI19</accession>
<proteinExistence type="predicted"/>
<dbReference type="PANTHER" id="PTHR40763">
    <property type="entry name" value="MEMBRANE PROTEIN-RELATED"/>
    <property type="match status" value="1"/>
</dbReference>
<comment type="caution">
    <text evidence="2">The sequence shown here is derived from an EMBL/GenBank/DDBJ whole genome shotgun (WGS) entry which is preliminary data.</text>
</comment>
<evidence type="ECO:0000313" key="3">
    <source>
        <dbReference type="Proteomes" id="UP000012046"/>
    </source>
</evidence>
<dbReference type="eggNOG" id="COG4758">
    <property type="taxonomic scope" value="Bacteria"/>
</dbReference>
<dbReference type="RefSeq" id="WP_008951576.1">
    <property type="nucleotide sequence ID" value="NZ_AHTH01000049.1"/>
</dbReference>
<dbReference type="InterPro" id="IPR024425">
    <property type="entry name" value="LiaF-like_C"/>
</dbReference>
<evidence type="ECO:0000259" key="1">
    <source>
        <dbReference type="Pfam" id="PF09922"/>
    </source>
</evidence>
<reference evidence="2 3" key="1">
    <citation type="journal article" date="2012" name="J. Bacteriol.">
        <title>Genome Sequence of Extracellular-Protease-Producing Alishewanella jeotgali Isolated from Traditional Korean Fermented Seafood.</title>
        <authorList>
            <person name="Jung J."/>
            <person name="Chun J."/>
            <person name="Park W."/>
        </authorList>
    </citation>
    <scope>NUCLEOTIDE SEQUENCE [LARGE SCALE GENOMIC DNA]</scope>
    <source>
        <strain evidence="2 3">KCTC 22429</strain>
    </source>
</reference>
<protein>
    <recommendedName>
        <fullName evidence="1">Cell wall-active antibiotics response LiaF-like C-terminal domain-containing protein</fullName>
    </recommendedName>
</protein>
<dbReference type="STRING" id="1129374.AJE_15149"/>
<organism evidence="2 3">
    <name type="scientific">Alishewanella jeotgali KCTC 22429</name>
    <dbReference type="NCBI Taxonomy" id="1129374"/>
    <lineage>
        <taxon>Bacteria</taxon>
        <taxon>Pseudomonadati</taxon>
        <taxon>Pseudomonadota</taxon>
        <taxon>Gammaproteobacteria</taxon>
        <taxon>Alteromonadales</taxon>
        <taxon>Alteromonadaceae</taxon>
        <taxon>Alishewanella</taxon>
    </lineage>
</organism>
<evidence type="ECO:0000313" key="2">
    <source>
        <dbReference type="EMBL" id="EHR39661.1"/>
    </source>
</evidence>
<dbReference type="PATRIC" id="fig|1129374.4.peg.2998"/>